<comment type="caution">
    <text evidence="2">The sequence shown here is derived from an EMBL/GenBank/DDBJ whole genome shotgun (WGS) entry which is preliminary data.</text>
</comment>
<accession>K6VPL6</accession>
<organism evidence="2 3">
    <name type="scientific">Gordonia rhizosphera NBRC 16068</name>
    <dbReference type="NCBI Taxonomy" id="1108045"/>
    <lineage>
        <taxon>Bacteria</taxon>
        <taxon>Bacillati</taxon>
        <taxon>Actinomycetota</taxon>
        <taxon>Actinomycetes</taxon>
        <taxon>Mycobacteriales</taxon>
        <taxon>Gordoniaceae</taxon>
        <taxon>Gordonia</taxon>
    </lineage>
</organism>
<evidence type="ECO:0000313" key="3">
    <source>
        <dbReference type="Proteomes" id="UP000008363"/>
    </source>
</evidence>
<sequence length="144" mass="14928">MTETTDALSAAVDAENAAIFTYGVVTAFVSATRRDTVATFSAAHRAARDTLSQALIAAQAPVPEAAAGYTLPVAVKDPVSAVRALLAAEVDCTEAYRALLERADDAPARRLGLDGLTDSAVRAARLRAILRMSPVTLAFPGSPT</sequence>
<dbReference type="Proteomes" id="UP000008363">
    <property type="component" value="Unassembled WGS sequence"/>
</dbReference>
<evidence type="ECO:0000259" key="1">
    <source>
        <dbReference type="Pfam" id="PF14530"/>
    </source>
</evidence>
<dbReference type="OrthoDB" id="5192349at2"/>
<dbReference type="CDD" id="cd00657">
    <property type="entry name" value="Ferritin_like"/>
    <property type="match status" value="1"/>
</dbReference>
<protein>
    <recommendedName>
        <fullName evidence="1">DUF4439 domain-containing protein</fullName>
    </recommendedName>
</protein>
<evidence type="ECO:0000313" key="2">
    <source>
        <dbReference type="EMBL" id="GAB88810.1"/>
    </source>
</evidence>
<keyword evidence="3" id="KW-1185">Reference proteome</keyword>
<name>K6VPL6_9ACTN</name>
<proteinExistence type="predicted"/>
<feature type="domain" description="DUF4439" evidence="1">
    <location>
        <begin position="7"/>
        <end position="143"/>
    </location>
</feature>
<dbReference type="eggNOG" id="ENOG50334B4">
    <property type="taxonomic scope" value="Bacteria"/>
</dbReference>
<gene>
    <name evidence="2" type="ORF">GORHZ_042_00070</name>
</gene>
<dbReference type="RefSeq" id="WP_006330486.1">
    <property type="nucleotide sequence ID" value="NZ_BAHC01000042.1"/>
</dbReference>
<dbReference type="SUPFAM" id="SSF47240">
    <property type="entry name" value="Ferritin-like"/>
    <property type="match status" value="1"/>
</dbReference>
<reference evidence="2 3" key="1">
    <citation type="submission" date="2012-08" db="EMBL/GenBank/DDBJ databases">
        <title>Whole genome shotgun sequence of Gordonia rhizosphera NBRC 16068.</title>
        <authorList>
            <person name="Takarada H."/>
            <person name="Isaki S."/>
            <person name="Hosoyama A."/>
            <person name="Tsuchikane K."/>
            <person name="Katsumata H."/>
            <person name="Baba S."/>
            <person name="Ohji S."/>
            <person name="Yamazaki S."/>
            <person name="Fujita N."/>
        </authorList>
    </citation>
    <scope>NUCLEOTIDE SEQUENCE [LARGE SCALE GENOMIC DNA]</scope>
    <source>
        <strain evidence="2 3">NBRC 16068</strain>
    </source>
</reference>
<dbReference type="Pfam" id="PF14530">
    <property type="entry name" value="DUF4439"/>
    <property type="match status" value="1"/>
</dbReference>
<dbReference type="AlphaFoldDB" id="K6VPL6"/>
<dbReference type="InterPro" id="IPR009078">
    <property type="entry name" value="Ferritin-like_SF"/>
</dbReference>
<dbReference type="InterPro" id="IPR012347">
    <property type="entry name" value="Ferritin-like"/>
</dbReference>
<dbReference type="STRING" id="1108045.GORHZ_042_00070"/>
<dbReference type="EMBL" id="BAHC01000042">
    <property type="protein sequence ID" value="GAB88810.1"/>
    <property type="molecule type" value="Genomic_DNA"/>
</dbReference>
<dbReference type="Gene3D" id="1.20.1260.10">
    <property type="match status" value="1"/>
</dbReference>
<dbReference type="InterPro" id="IPR029447">
    <property type="entry name" value="DUF4439"/>
</dbReference>